<evidence type="ECO:0000259" key="2">
    <source>
        <dbReference type="PROSITE" id="PS51192"/>
    </source>
</evidence>
<dbReference type="InterPro" id="IPR038718">
    <property type="entry name" value="SNF2-like_sf"/>
</dbReference>
<dbReference type="Gene3D" id="3.40.50.10810">
    <property type="entry name" value="Tandem AAA-ATPase domain"/>
    <property type="match status" value="1"/>
</dbReference>
<feature type="domain" description="Helicase ATP-binding" evidence="2">
    <location>
        <begin position="483"/>
        <end position="645"/>
    </location>
</feature>
<dbReference type="Proteomes" id="UP000216316">
    <property type="component" value="Unassembled WGS sequence"/>
</dbReference>
<feature type="domain" description="Helicase C-terminal" evidence="3">
    <location>
        <begin position="725"/>
        <end position="882"/>
    </location>
</feature>
<dbReference type="SMART" id="SM00490">
    <property type="entry name" value="HELICc"/>
    <property type="match status" value="1"/>
</dbReference>
<evidence type="ECO:0000256" key="1">
    <source>
        <dbReference type="ARBA" id="ARBA00022801"/>
    </source>
</evidence>
<evidence type="ECO:0000313" key="4">
    <source>
        <dbReference type="EMBL" id="OYR88715.1"/>
    </source>
</evidence>
<dbReference type="Pfam" id="PF00271">
    <property type="entry name" value="Helicase_C"/>
    <property type="match status" value="1"/>
</dbReference>
<gene>
    <name evidence="4" type="ORF">CBF53_02020</name>
    <name evidence="5" type="ORF">CBF70_02240</name>
</gene>
<dbReference type="PANTHER" id="PTHR45629:SF7">
    <property type="entry name" value="DNA EXCISION REPAIR PROTEIN ERCC-6-RELATED"/>
    <property type="match status" value="1"/>
</dbReference>
<dbReference type="EMBL" id="NGNV01000006">
    <property type="protein sequence ID" value="OYR88715.1"/>
    <property type="molecule type" value="Genomic_DNA"/>
</dbReference>
<evidence type="ECO:0000313" key="7">
    <source>
        <dbReference type="Proteomes" id="UP000216316"/>
    </source>
</evidence>
<dbReference type="SMART" id="SM00487">
    <property type="entry name" value="DEXDc"/>
    <property type="match status" value="1"/>
</dbReference>
<accession>A0A256LHF2</accession>
<sequence>MGLMDKFEAKKLLQELDTIQNFLSEKDLPRLERKLDAEADNLKRNMFDEWLRSIPKSVKEIFYGKLTYDQLYSKFFPSVLHSSVSKNEIVLVFSILKSRNKMEQYQLKYSEKLNNLKVCLQFIKENDRSKFLSIFQNHDIKQKLLKAKEFAEENKNLVSNILDKQKNEWDEIADSFDGLESSLQNEQLEYLKPFINEDTEKTKEDKIFKNIREFIENSTHQLSMQSRNSIEENVRNIWKQLKEEELDQQLNSFSIEMLKNQIKDEQIRDAVNNFDNIKQIISLSVTELSERYDLDPQKSGDLIKEAKNLLEKIESNIYPKLTLDSLRGSRLRLLHLLNAYKNYPADQAAEEKLVLENYNKLEEKLNNLEEIAPNRYLTNSINQETFKYWCESEAEIYRILDGCIQVNRTFKRHLHDDLSDQEIKTLFEKDSPTFYALIEEITGNKKSYNPSDLPDYIVQEVRKTKLDLKGFKAHLRPYQDFGSKYISYFQKTLLGDEMGLGKTIQALAVATHLSNQGYKHCLVISPLSVLENWKREIEKWTNLKCFVFRGKKAIKEQNLAQWKEEGGILLTNYSHCGILRESEEDLDCNFAIVDEAHLIKNPTTKRSKNVSALIKDCNYKLLMTGTALENRIDEMINLIEFLNESLAKKVSNNLNDKTYKMDVAQVYLRRKRKEVLHELPKLAVTTMWSSFNEEEQDFYDRAIGEGIAGLMKMRRAAFIDTDSQKLQQIIDICTDAHENNEKVIVFSFFKNYVLHLLKQNLPFLADDIVSGDLPSSQRQKVIDVFSENPDQNVLLVQIDAGGFGLNIQAANRVILCEPQWKPSTENQAISRAYRMGQNRNVMVYRLLTKESIDETMMQIIHHKEDIFNTYANDSAVADAFMNNDSSKEENEAVMKKKVFQIERERLEKKKEAVRVNE</sequence>
<reference evidence="4 7" key="2">
    <citation type="submission" date="2017-05" db="EMBL/GenBank/DDBJ databases">
        <authorList>
            <person name="Lin X.B."/>
            <person name="Stothard P."/>
            <person name="Tasseva G."/>
            <person name="Walter J."/>
        </authorList>
    </citation>
    <scope>NUCLEOTIDE SEQUENCE [LARGE SCALE GENOMIC DNA]</scope>
    <source>
        <strain evidence="4 7">609u</strain>
    </source>
</reference>
<dbReference type="InterPro" id="IPR049730">
    <property type="entry name" value="SNF2/RAD54-like_C"/>
</dbReference>
<dbReference type="GO" id="GO:0016787">
    <property type="term" value="F:hydrolase activity"/>
    <property type="evidence" value="ECO:0007669"/>
    <property type="project" value="UniProtKB-KW"/>
</dbReference>
<reference evidence="5 6" key="1">
    <citation type="submission" date="2017-04" db="EMBL/GenBank/DDBJ databases">
        <authorList>
            <person name="Afonso C.L."/>
            <person name="Miller P.J."/>
            <person name="Scott M.A."/>
            <person name="Spackman E."/>
            <person name="Goraichik I."/>
            <person name="Dimitrov K.M."/>
            <person name="Suarez D.L."/>
            <person name="Swayne D.E."/>
        </authorList>
    </citation>
    <scope>NUCLEOTIDE SEQUENCE [LARGE SCALE GENOMIC DNA]</scope>
    <source>
        <strain evidence="5 6">609q</strain>
    </source>
</reference>
<keyword evidence="7" id="KW-1185">Reference proteome</keyword>
<keyword evidence="5" id="KW-0547">Nucleotide-binding</keyword>
<keyword evidence="5" id="KW-0347">Helicase</keyword>
<dbReference type="Proteomes" id="UP000215828">
    <property type="component" value="Unassembled WGS sequence"/>
</dbReference>
<dbReference type="InterPro" id="IPR050496">
    <property type="entry name" value="SNF2_RAD54_helicase_repair"/>
</dbReference>
<dbReference type="GO" id="GO:0005524">
    <property type="term" value="F:ATP binding"/>
    <property type="evidence" value="ECO:0007669"/>
    <property type="project" value="InterPro"/>
</dbReference>
<dbReference type="PROSITE" id="PS51192">
    <property type="entry name" value="HELICASE_ATP_BIND_1"/>
    <property type="match status" value="1"/>
</dbReference>
<keyword evidence="1" id="KW-0378">Hydrolase</keyword>
<evidence type="ECO:0000313" key="5">
    <source>
        <dbReference type="EMBL" id="OYR92869.1"/>
    </source>
</evidence>
<evidence type="ECO:0000259" key="3">
    <source>
        <dbReference type="PROSITE" id="PS51194"/>
    </source>
</evidence>
<dbReference type="PROSITE" id="PS51194">
    <property type="entry name" value="HELICASE_CTER"/>
    <property type="match status" value="1"/>
</dbReference>
<proteinExistence type="predicted"/>
<dbReference type="CDD" id="cd18793">
    <property type="entry name" value="SF2_C_SNF"/>
    <property type="match status" value="1"/>
</dbReference>
<dbReference type="SUPFAM" id="SSF52540">
    <property type="entry name" value="P-loop containing nucleoside triphosphate hydrolases"/>
    <property type="match status" value="2"/>
</dbReference>
<dbReference type="EMBL" id="NGNX01000006">
    <property type="protein sequence ID" value="OYR92869.1"/>
    <property type="molecule type" value="Genomic_DNA"/>
</dbReference>
<dbReference type="InterPro" id="IPR001650">
    <property type="entry name" value="Helicase_C-like"/>
</dbReference>
<dbReference type="CDD" id="cd17919">
    <property type="entry name" value="DEXHc_Snf"/>
    <property type="match status" value="1"/>
</dbReference>
<evidence type="ECO:0000313" key="6">
    <source>
        <dbReference type="Proteomes" id="UP000215828"/>
    </source>
</evidence>
<keyword evidence="5" id="KW-0067">ATP-binding</keyword>
<dbReference type="InterPro" id="IPR027417">
    <property type="entry name" value="P-loop_NTPase"/>
</dbReference>
<protein>
    <submittedName>
        <fullName evidence="5">Helicase</fullName>
    </submittedName>
</protein>
<dbReference type="Gene3D" id="3.40.50.300">
    <property type="entry name" value="P-loop containing nucleotide triphosphate hydrolases"/>
    <property type="match status" value="1"/>
</dbReference>
<organism evidence="5 6">
    <name type="scientific">Lactobacillus taiwanensis</name>
    <dbReference type="NCBI Taxonomy" id="508451"/>
    <lineage>
        <taxon>Bacteria</taxon>
        <taxon>Bacillati</taxon>
        <taxon>Bacillota</taxon>
        <taxon>Bacilli</taxon>
        <taxon>Lactobacillales</taxon>
        <taxon>Lactobacillaceae</taxon>
        <taxon>Lactobacillus</taxon>
    </lineage>
</organism>
<comment type="caution">
    <text evidence="5">The sequence shown here is derived from an EMBL/GenBank/DDBJ whole genome shotgun (WGS) entry which is preliminary data.</text>
</comment>
<dbReference type="AlphaFoldDB" id="A0A256LHF2"/>
<reference evidence="6 7" key="3">
    <citation type="submission" date="2017-09" db="EMBL/GenBank/DDBJ databases">
        <title>Tripartite evolution among Lactobacillus johnsonii, Lactobacillus taiwanensis, Lactobacillus reuteri and their rodent host.</title>
        <authorList>
            <person name="Wang T."/>
            <person name="Knowles S."/>
            <person name="Cheng C."/>
        </authorList>
    </citation>
    <scope>NUCLEOTIDE SEQUENCE [LARGE SCALE GENOMIC DNA]</scope>
    <source>
        <strain evidence="5 6">609q</strain>
        <strain evidence="4 7">609u</strain>
    </source>
</reference>
<dbReference type="InterPro" id="IPR000330">
    <property type="entry name" value="SNF2_N"/>
</dbReference>
<dbReference type="GO" id="GO:0004386">
    <property type="term" value="F:helicase activity"/>
    <property type="evidence" value="ECO:0007669"/>
    <property type="project" value="UniProtKB-KW"/>
</dbReference>
<dbReference type="InterPro" id="IPR014001">
    <property type="entry name" value="Helicase_ATP-bd"/>
</dbReference>
<name>A0A256LHF2_9LACO</name>
<dbReference type="Pfam" id="PF00176">
    <property type="entry name" value="SNF2-rel_dom"/>
    <property type="match status" value="1"/>
</dbReference>
<dbReference type="PANTHER" id="PTHR45629">
    <property type="entry name" value="SNF2/RAD54 FAMILY MEMBER"/>
    <property type="match status" value="1"/>
</dbReference>